<gene>
    <name evidence="3" type="ORF">DK419_13200</name>
</gene>
<feature type="domain" description="Terminase large subunit gp17-like C-terminal" evidence="2">
    <location>
        <begin position="256"/>
        <end position="403"/>
    </location>
</feature>
<dbReference type="Pfam" id="PF17289">
    <property type="entry name" value="Terminase_6C"/>
    <property type="match status" value="1"/>
</dbReference>
<keyword evidence="3" id="KW-0067">ATP-binding</keyword>
<dbReference type="GO" id="GO:0005524">
    <property type="term" value="F:ATP binding"/>
    <property type="evidence" value="ECO:0007669"/>
    <property type="project" value="UniProtKB-KW"/>
</dbReference>
<dbReference type="EMBL" id="CP029553">
    <property type="protein sequence ID" value="AWN47153.1"/>
    <property type="molecule type" value="Genomic_DNA"/>
</dbReference>
<keyword evidence="3" id="KW-0547">Nucleotide-binding</keyword>
<keyword evidence="1" id="KW-1188">Viral release from host cell</keyword>
<dbReference type="InterPro" id="IPR035421">
    <property type="entry name" value="Terminase_6C"/>
</dbReference>
<protein>
    <submittedName>
        <fullName evidence="3">ATP-binding protein</fullName>
    </submittedName>
</protein>
<dbReference type="Pfam" id="PF03237">
    <property type="entry name" value="Terminase_6N"/>
    <property type="match status" value="1"/>
</dbReference>
<dbReference type="AlphaFoldDB" id="A0A2U8WLY5"/>
<keyword evidence="4" id="KW-1185">Reference proteome</keyword>
<dbReference type="OrthoDB" id="4519042at2"/>
<name>A0A2U8WLY5_9HYPH</name>
<dbReference type="Gene3D" id="3.30.420.240">
    <property type="match status" value="1"/>
</dbReference>
<reference evidence="3 4" key="1">
    <citation type="submission" date="2018-05" db="EMBL/GenBank/DDBJ databases">
        <title>Complete Genome Sequence of Methylobacterium sp. 17Sr1-28.</title>
        <authorList>
            <person name="Srinivasan S."/>
        </authorList>
    </citation>
    <scope>NUCLEOTIDE SEQUENCE [LARGE SCALE GENOMIC DNA]</scope>
    <source>
        <strain evidence="3 4">17Sr1-28</strain>
    </source>
</reference>
<dbReference type="InterPro" id="IPR027417">
    <property type="entry name" value="P-loop_NTPase"/>
</dbReference>
<sequence length="513" mass="57258">MPARDAALFARLSETLGGSWRLKARPEQLAPDGDWFGWLILAGRGWGKTRTGAEWVQEQVQQRRAGRIALVAATAADARDVIVEGPSGLLAIAPKHMRPEYEPSKRRLTWPNGAVASTYSADEPERLRGPEHDSAWCDELGAWRYPEAWDMLMFGLRLGRPRCVVTTTPKPVRLIRDLLARSDVRITRGRTMDNAANLAPSFIDAIQKRYGGTRLGRQEIDGELLQDVPGALWQREWIDQDRVTAAPEDLRRIVVAIDPAVTNTENSDETGIIVAGLDAAGHVYVLDDLTARLGPLDWARLAVAAYRRHQADRIVAEVNNGGELVSATVRMVDAAVPFREVRASRGKAVRAEPVSALYEQHKVHHVGSFTALEDQMCAFTADFNRSTAGYSPDRVDALVWAITELAVVNQGGGSAAFGSYGTSSELDRGPAPDWIRDGWTYPHRDERWFRDIRLGLVDEVRARSAGWIGAPETDPGWFRDGFKYPRNDTRYRIDILQGLYTEDEARRNGWITW</sequence>
<dbReference type="KEGG" id="mtea:DK419_13200"/>
<organism evidence="3 4">
    <name type="scientific">Methylobacterium terrae</name>
    <dbReference type="NCBI Taxonomy" id="2202827"/>
    <lineage>
        <taxon>Bacteria</taxon>
        <taxon>Pseudomonadati</taxon>
        <taxon>Pseudomonadota</taxon>
        <taxon>Alphaproteobacteria</taxon>
        <taxon>Hyphomicrobiales</taxon>
        <taxon>Methylobacteriaceae</taxon>
        <taxon>Methylobacterium</taxon>
    </lineage>
</organism>
<dbReference type="Gene3D" id="3.40.50.300">
    <property type="entry name" value="P-loop containing nucleotide triphosphate hydrolases"/>
    <property type="match status" value="1"/>
</dbReference>
<dbReference type="RefSeq" id="WP_109959484.1">
    <property type="nucleotide sequence ID" value="NZ_CP029553.1"/>
</dbReference>
<accession>A0A2U8WLY5</accession>
<dbReference type="Proteomes" id="UP000245444">
    <property type="component" value="Chromosome"/>
</dbReference>
<evidence type="ECO:0000313" key="3">
    <source>
        <dbReference type="EMBL" id="AWN47153.1"/>
    </source>
</evidence>
<evidence type="ECO:0000259" key="2">
    <source>
        <dbReference type="Pfam" id="PF17289"/>
    </source>
</evidence>
<evidence type="ECO:0000313" key="4">
    <source>
        <dbReference type="Proteomes" id="UP000245444"/>
    </source>
</evidence>
<evidence type="ECO:0000256" key="1">
    <source>
        <dbReference type="ARBA" id="ARBA00022612"/>
    </source>
</evidence>
<proteinExistence type="predicted"/>